<dbReference type="PANTHER" id="PTHR36838">
    <property type="entry name" value="AUXIN EFFLUX CARRIER FAMILY PROTEIN"/>
    <property type="match status" value="1"/>
</dbReference>
<reference evidence="9" key="1">
    <citation type="journal article" date="2020" name="mSystems">
        <title>Genome- and Community-Level Interaction Insights into Carbon Utilization and Element Cycling Functions of Hydrothermarchaeota in Hydrothermal Sediment.</title>
        <authorList>
            <person name="Zhou Z."/>
            <person name="Liu Y."/>
            <person name="Xu W."/>
            <person name="Pan J."/>
            <person name="Luo Z.H."/>
            <person name="Li M."/>
        </authorList>
    </citation>
    <scope>NUCLEOTIDE SEQUENCE [LARGE SCALE GENOMIC DNA]</scope>
    <source>
        <strain evidence="9">SpSt-648</strain>
    </source>
</reference>
<organism evidence="9">
    <name type="scientific">Staphylothermus marinus</name>
    <dbReference type="NCBI Taxonomy" id="2280"/>
    <lineage>
        <taxon>Archaea</taxon>
        <taxon>Thermoproteota</taxon>
        <taxon>Thermoprotei</taxon>
        <taxon>Desulfurococcales</taxon>
        <taxon>Desulfurococcaceae</taxon>
        <taxon>Staphylothermus</taxon>
    </lineage>
</organism>
<gene>
    <name evidence="9" type="ORF">ENU20_04840</name>
</gene>
<comment type="caution">
    <text evidence="9">The sequence shown here is derived from an EMBL/GenBank/DDBJ whole genome shotgun (WGS) entry which is preliminary data.</text>
</comment>
<dbReference type="Gene3D" id="1.20.1530.20">
    <property type="match status" value="1"/>
</dbReference>
<name>A0A7C4JMI5_STAMA</name>
<evidence type="ECO:0000256" key="3">
    <source>
        <dbReference type="ARBA" id="ARBA00022448"/>
    </source>
</evidence>
<comment type="similarity">
    <text evidence="2">Belongs to the auxin efflux carrier (TC 2.A.69) family.</text>
</comment>
<dbReference type="EMBL" id="DTBP01000043">
    <property type="protein sequence ID" value="HGQ74382.1"/>
    <property type="molecule type" value="Genomic_DNA"/>
</dbReference>
<feature type="transmembrane region" description="Helical" evidence="8">
    <location>
        <begin position="6"/>
        <end position="22"/>
    </location>
</feature>
<feature type="transmembrane region" description="Helical" evidence="8">
    <location>
        <begin position="124"/>
        <end position="143"/>
    </location>
</feature>
<dbReference type="PANTHER" id="PTHR36838:SF3">
    <property type="entry name" value="TRANSPORTER AUXIN EFFLUX CARRIER EC FAMILY"/>
    <property type="match status" value="1"/>
</dbReference>
<evidence type="ECO:0000256" key="6">
    <source>
        <dbReference type="ARBA" id="ARBA00022989"/>
    </source>
</evidence>
<evidence type="ECO:0000256" key="7">
    <source>
        <dbReference type="ARBA" id="ARBA00023136"/>
    </source>
</evidence>
<feature type="transmembrane region" description="Helical" evidence="8">
    <location>
        <begin position="184"/>
        <end position="203"/>
    </location>
</feature>
<protein>
    <submittedName>
        <fullName evidence="9">Transporter</fullName>
    </submittedName>
</protein>
<keyword evidence="7 8" id="KW-0472">Membrane</keyword>
<dbReference type="Pfam" id="PF03547">
    <property type="entry name" value="Mem_trans"/>
    <property type="match status" value="1"/>
</dbReference>
<dbReference type="AlphaFoldDB" id="A0A7C4JMI5"/>
<evidence type="ECO:0000313" key="9">
    <source>
        <dbReference type="EMBL" id="HGQ74382.1"/>
    </source>
</evidence>
<dbReference type="GO" id="GO:0005886">
    <property type="term" value="C:plasma membrane"/>
    <property type="evidence" value="ECO:0007669"/>
    <property type="project" value="UniProtKB-SubCell"/>
</dbReference>
<feature type="transmembrane region" description="Helical" evidence="8">
    <location>
        <begin position="62"/>
        <end position="81"/>
    </location>
</feature>
<feature type="transmembrane region" description="Helical" evidence="8">
    <location>
        <begin position="155"/>
        <end position="178"/>
    </location>
</feature>
<feature type="transmembrane region" description="Helical" evidence="8">
    <location>
        <begin position="34"/>
        <end position="56"/>
    </location>
</feature>
<keyword evidence="3" id="KW-0813">Transport</keyword>
<evidence type="ECO:0000256" key="1">
    <source>
        <dbReference type="ARBA" id="ARBA00004651"/>
    </source>
</evidence>
<keyword evidence="6 8" id="KW-1133">Transmembrane helix</keyword>
<accession>A0A7C4JMI5</accession>
<feature type="transmembrane region" description="Helical" evidence="8">
    <location>
        <begin position="272"/>
        <end position="294"/>
    </location>
</feature>
<evidence type="ECO:0000256" key="5">
    <source>
        <dbReference type="ARBA" id="ARBA00022692"/>
    </source>
</evidence>
<dbReference type="InterPro" id="IPR038770">
    <property type="entry name" value="Na+/solute_symporter_sf"/>
</dbReference>
<keyword evidence="4" id="KW-1003">Cell membrane</keyword>
<proteinExistence type="inferred from homology"/>
<dbReference type="InterPro" id="IPR004776">
    <property type="entry name" value="Mem_transp_PIN-like"/>
</dbReference>
<evidence type="ECO:0000256" key="8">
    <source>
        <dbReference type="SAM" id="Phobius"/>
    </source>
</evidence>
<comment type="subcellular location">
    <subcellularLocation>
        <location evidence="1">Cell membrane</location>
        <topology evidence="1">Multi-pass membrane protein</topology>
    </subcellularLocation>
</comment>
<keyword evidence="5 8" id="KW-0812">Transmembrane</keyword>
<sequence>MESRIIVFIMLIATGFLLQILSEKLRIERIFSRAINSAFNFVYYVLIPLAFIKTYAERMLSINDLCIVASVLVMVFSIYLSMKITVRGLDEKLWNSLFITSCFPNAIFLGFPISLIFFGSINVASTYGLVMLILNILVPDFIAIKKIDWKRVLKLPALLGFIIGVSTRLVMKSNVFIIVNTLNWSPTLLSYTATILLGCRLPLKTINLPNKTRFIIITGIYRFLFAPLISLIVALIFEIDYEVAKQIILVSSMPPAVLNTLVAHRYGWFDELVAYSTVILTFISLALYTAIILLF</sequence>
<feature type="transmembrane region" description="Helical" evidence="8">
    <location>
        <begin position="93"/>
        <end position="118"/>
    </location>
</feature>
<dbReference type="GO" id="GO:0055085">
    <property type="term" value="P:transmembrane transport"/>
    <property type="evidence" value="ECO:0007669"/>
    <property type="project" value="InterPro"/>
</dbReference>
<feature type="transmembrane region" description="Helical" evidence="8">
    <location>
        <begin position="215"/>
        <end position="237"/>
    </location>
</feature>
<evidence type="ECO:0000256" key="4">
    <source>
        <dbReference type="ARBA" id="ARBA00022475"/>
    </source>
</evidence>
<evidence type="ECO:0000256" key="2">
    <source>
        <dbReference type="ARBA" id="ARBA00010145"/>
    </source>
</evidence>